<evidence type="ECO:0000259" key="1">
    <source>
        <dbReference type="Pfam" id="PF00650"/>
    </source>
</evidence>
<accession>A0A8J6HNG2</accession>
<name>A0A8J6HNG2_TENMO</name>
<evidence type="ECO:0000313" key="3">
    <source>
        <dbReference type="Proteomes" id="UP000719412"/>
    </source>
</evidence>
<dbReference type="GO" id="GO:1902936">
    <property type="term" value="F:phosphatidylinositol bisphosphate binding"/>
    <property type="evidence" value="ECO:0007669"/>
    <property type="project" value="TreeGrafter"/>
</dbReference>
<gene>
    <name evidence="2" type="ORF">GEV33_004285</name>
</gene>
<dbReference type="InterPro" id="IPR001251">
    <property type="entry name" value="CRAL-TRIO_dom"/>
</dbReference>
<dbReference type="GO" id="GO:0016020">
    <property type="term" value="C:membrane"/>
    <property type="evidence" value="ECO:0007669"/>
    <property type="project" value="TreeGrafter"/>
</dbReference>
<dbReference type="SUPFAM" id="SSF52087">
    <property type="entry name" value="CRAL/TRIO domain"/>
    <property type="match status" value="1"/>
</dbReference>
<reference evidence="2" key="2">
    <citation type="submission" date="2021-08" db="EMBL/GenBank/DDBJ databases">
        <authorList>
            <person name="Eriksson T."/>
        </authorList>
    </citation>
    <scope>NUCLEOTIDE SEQUENCE</scope>
    <source>
        <strain evidence="2">Stoneville</strain>
        <tissue evidence="2">Whole head</tissue>
    </source>
</reference>
<dbReference type="AlphaFoldDB" id="A0A8J6HNG2"/>
<organism evidence="2 3">
    <name type="scientific">Tenebrio molitor</name>
    <name type="common">Yellow mealworm beetle</name>
    <dbReference type="NCBI Taxonomy" id="7067"/>
    <lineage>
        <taxon>Eukaryota</taxon>
        <taxon>Metazoa</taxon>
        <taxon>Ecdysozoa</taxon>
        <taxon>Arthropoda</taxon>
        <taxon>Hexapoda</taxon>
        <taxon>Insecta</taxon>
        <taxon>Pterygota</taxon>
        <taxon>Neoptera</taxon>
        <taxon>Endopterygota</taxon>
        <taxon>Coleoptera</taxon>
        <taxon>Polyphaga</taxon>
        <taxon>Cucujiformia</taxon>
        <taxon>Tenebrionidae</taxon>
        <taxon>Tenebrio</taxon>
    </lineage>
</organism>
<sequence>MYYVQNHLTMDMLHVTPEEKKKIHEYYNVDEKQIKEDIELIKTWKEKDIDPNHYELVDIVRGTIILKQISLLYDNRVAIRAIFDAEGISLTHKAYSCRIAGLECLNFPSFANKIMKIFKPALRPNLYEKIGIHENLESLYKVVPKEY</sequence>
<dbReference type="PANTHER" id="PTHR10174">
    <property type="entry name" value="ALPHA-TOCOPHEROL TRANSFER PROTEIN-RELATED"/>
    <property type="match status" value="1"/>
</dbReference>
<dbReference type="PANTHER" id="PTHR10174:SF222">
    <property type="entry name" value="GH10083P-RELATED"/>
    <property type="match status" value="1"/>
</dbReference>
<dbReference type="Gene3D" id="3.40.525.10">
    <property type="entry name" value="CRAL-TRIO lipid binding domain"/>
    <property type="match status" value="1"/>
</dbReference>
<protein>
    <recommendedName>
        <fullName evidence="1">CRAL-TRIO domain-containing protein</fullName>
    </recommendedName>
</protein>
<dbReference type="Pfam" id="PF00650">
    <property type="entry name" value="CRAL_TRIO"/>
    <property type="match status" value="1"/>
</dbReference>
<dbReference type="EMBL" id="JABDTM020017523">
    <property type="protein sequence ID" value="KAH0818506.1"/>
    <property type="molecule type" value="Genomic_DNA"/>
</dbReference>
<keyword evidence="3" id="KW-1185">Reference proteome</keyword>
<evidence type="ECO:0000313" key="2">
    <source>
        <dbReference type="EMBL" id="KAH0818506.1"/>
    </source>
</evidence>
<comment type="caution">
    <text evidence="2">The sequence shown here is derived from an EMBL/GenBank/DDBJ whole genome shotgun (WGS) entry which is preliminary data.</text>
</comment>
<proteinExistence type="predicted"/>
<dbReference type="Proteomes" id="UP000719412">
    <property type="component" value="Unassembled WGS sequence"/>
</dbReference>
<dbReference type="InterPro" id="IPR036865">
    <property type="entry name" value="CRAL-TRIO_dom_sf"/>
</dbReference>
<feature type="domain" description="CRAL-TRIO" evidence="1">
    <location>
        <begin position="88"/>
        <end position="147"/>
    </location>
</feature>
<reference evidence="2" key="1">
    <citation type="journal article" date="2020" name="J Insects Food Feed">
        <title>The yellow mealworm (Tenebrio molitor) genome: a resource for the emerging insects as food and feed industry.</title>
        <authorList>
            <person name="Eriksson T."/>
            <person name="Andere A."/>
            <person name="Kelstrup H."/>
            <person name="Emery V."/>
            <person name="Picard C."/>
        </authorList>
    </citation>
    <scope>NUCLEOTIDE SEQUENCE</scope>
    <source>
        <strain evidence="2">Stoneville</strain>
        <tissue evidence="2">Whole head</tissue>
    </source>
</reference>